<name>A0AAV2PS54_MEGNR</name>
<dbReference type="EMBL" id="CAXKWB010000754">
    <property type="protein sequence ID" value="CAL4062161.1"/>
    <property type="molecule type" value="Genomic_DNA"/>
</dbReference>
<proteinExistence type="predicted"/>
<evidence type="ECO:0000259" key="1">
    <source>
        <dbReference type="PROSITE" id="PS50904"/>
    </source>
</evidence>
<dbReference type="Pfam" id="PF04707">
    <property type="entry name" value="PRELI"/>
    <property type="match status" value="1"/>
</dbReference>
<dbReference type="Proteomes" id="UP001497623">
    <property type="component" value="Unassembled WGS sequence"/>
</dbReference>
<dbReference type="AlphaFoldDB" id="A0AAV2PS54"/>
<reference evidence="2 3" key="1">
    <citation type="submission" date="2024-05" db="EMBL/GenBank/DDBJ databases">
        <authorList>
            <person name="Wallberg A."/>
        </authorList>
    </citation>
    <scope>NUCLEOTIDE SEQUENCE [LARGE SCALE GENOMIC DNA]</scope>
</reference>
<evidence type="ECO:0000313" key="2">
    <source>
        <dbReference type="EMBL" id="CAL4062161.1"/>
    </source>
</evidence>
<feature type="non-terminal residue" evidence="2">
    <location>
        <position position="1"/>
    </location>
</feature>
<organism evidence="2 3">
    <name type="scientific">Meganyctiphanes norvegica</name>
    <name type="common">Northern krill</name>
    <name type="synonym">Thysanopoda norvegica</name>
    <dbReference type="NCBI Taxonomy" id="48144"/>
    <lineage>
        <taxon>Eukaryota</taxon>
        <taxon>Metazoa</taxon>
        <taxon>Ecdysozoa</taxon>
        <taxon>Arthropoda</taxon>
        <taxon>Crustacea</taxon>
        <taxon>Multicrustacea</taxon>
        <taxon>Malacostraca</taxon>
        <taxon>Eumalacostraca</taxon>
        <taxon>Eucarida</taxon>
        <taxon>Euphausiacea</taxon>
        <taxon>Euphausiidae</taxon>
        <taxon>Meganyctiphanes</taxon>
    </lineage>
</organism>
<evidence type="ECO:0000313" key="3">
    <source>
        <dbReference type="Proteomes" id="UP001497623"/>
    </source>
</evidence>
<comment type="caution">
    <text evidence="2">The sequence shown here is derived from an EMBL/GenBank/DDBJ whole genome shotgun (WGS) entry which is preliminary data.</text>
</comment>
<accession>A0AAV2PS54</accession>
<keyword evidence="3" id="KW-1185">Reference proteome</keyword>
<dbReference type="InterPro" id="IPR037365">
    <property type="entry name" value="Slowmo/Ups"/>
</dbReference>
<sequence>NKMTISVIKTHIYKEPVEVVAAAHLGKYPNEYDPNVISCTTVEKKKCDNGVAYTRRIAACLNVLPTILRKVEAVNVDHVEIEEECWWEHKKRLFMVEARNLTGTSLLTMAEVSTYQPHQENPNWTQFDQEGKLTIHGLGRLGYVIELFAYRFFSNGANRGITVLESLLADRSAKITAFWFSEFLFA</sequence>
<dbReference type="InterPro" id="IPR006797">
    <property type="entry name" value="PRELI/MSF1_dom"/>
</dbReference>
<dbReference type="PROSITE" id="PS50904">
    <property type="entry name" value="PRELI_MSF1"/>
    <property type="match status" value="1"/>
</dbReference>
<dbReference type="GO" id="GO:0005758">
    <property type="term" value="C:mitochondrial intermembrane space"/>
    <property type="evidence" value="ECO:0007669"/>
    <property type="project" value="InterPro"/>
</dbReference>
<protein>
    <recommendedName>
        <fullName evidence="1">PRELI/MSF1 domain-containing protein</fullName>
    </recommendedName>
</protein>
<dbReference type="PANTHER" id="PTHR11158">
    <property type="entry name" value="MSF1/PX19 RELATED"/>
    <property type="match status" value="1"/>
</dbReference>
<feature type="domain" description="PRELI/MSF1" evidence="1">
    <location>
        <begin position="3"/>
        <end position="176"/>
    </location>
</feature>
<gene>
    <name evidence="2" type="ORF">MNOR_LOCUS2460</name>
</gene>